<dbReference type="NCBIfam" id="NF001808">
    <property type="entry name" value="PRK00522.1"/>
    <property type="match status" value="1"/>
</dbReference>
<dbReference type="EMBL" id="CP011367">
    <property type="protein sequence ID" value="AKJ94604.1"/>
    <property type="molecule type" value="Genomic_DNA"/>
</dbReference>
<comment type="subunit">
    <text evidence="6">Homodimer.</text>
</comment>
<gene>
    <name evidence="6" type="primary">tpx</name>
    <name evidence="8" type="ORF">TVD_04115</name>
</gene>
<dbReference type="InterPro" id="IPR036249">
    <property type="entry name" value="Thioredoxin-like_sf"/>
</dbReference>
<dbReference type="HAMAP" id="MF_00269">
    <property type="entry name" value="Tpx"/>
    <property type="match status" value="1"/>
</dbReference>
<feature type="disulfide bond" description="Redox-active" evidence="6">
    <location>
        <begin position="60"/>
        <end position="94"/>
    </location>
</feature>
<keyword evidence="5 6" id="KW-0676">Redox-active center</keyword>
<proteinExistence type="inferred from homology"/>
<evidence type="ECO:0000256" key="2">
    <source>
        <dbReference type="ARBA" id="ARBA00022862"/>
    </source>
</evidence>
<dbReference type="PROSITE" id="PS51352">
    <property type="entry name" value="THIOREDOXIN_2"/>
    <property type="match status" value="1"/>
</dbReference>
<keyword evidence="2 6" id="KW-0049">Antioxidant</keyword>
<dbReference type="AlphaFoldDB" id="A0A0G3G2H0"/>
<evidence type="ECO:0000256" key="4">
    <source>
        <dbReference type="ARBA" id="ARBA00023157"/>
    </source>
</evidence>
<dbReference type="PROSITE" id="PS01265">
    <property type="entry name" value="TPX"/>
    <property type="match status" value="1"/>
</dbReference>
<keyword evidence="9" id="KW-1185">Reference proteome</keyword>
<dbReference type="PATRIC" id="fig|106634.4.peg.838"/>
<feature type="domain" description="Thioredoxin" evidence="7">
    <location>
        <begin position="18"/>
        <end position="170"/>
    </location>
</feature>
<comment type="catalytic activity">
    <reaction evidence="6">
        <text>a hydroperoxide + [thioredoxin]-dithiol = an alcohol + [thioredoxin]-disulfide + H2O</text>
        <dbReference type="Rhea" id="RHEA:62620"/>
        <dbReference type="Rhea" id="RHEA-COMP:10698"/>
        <dbReference type="Rhea" id="RHEA-COMP:10700"/>
        <dbReference type="ChEBI" id="CHEBI:15377"/>
        <dbReference type="ChEBI" id="CHEBI:29950"/>
        <dbReference type="ChEBI" id="CHEBI:30879"/>
        <dbReference type="ChEBI" id="CHEBI:35924"/>
        <dbReference type="ChEBI" id="CHEBI:50058"/>
        <dbReference type="EC" id="1.11.1.24"/>
    </reaction>
</comment>
<sequence length="175" mass="18989">MAEIKLQGNPINTNGDLPHVGSPAPDFKLTNKDLQDVSLADFGDKRKLISIVPSLDTPVCADSTKKFNEMVASRPDLEILIVSADLPFAMSRFCAAENLERVTVLSMMRDRNFAKDYGVLIQDGPLAGITARAVVVLDTDNLVMHAQLVSEIGDEPDYDAAFAALDDRANLSPTQ</sequence>
<keyword evidence="3 6" id="KW-0560">Oxidoreductase</keyword>
<evidence type="ECO:0000313" key="8">
    <source>
        <dbReference type="EMBL" id="AKJ94604.1"/>
    </source>
</evidence>
<dbReference type="GO" id="GO:0008379">
    <property type="term" value="F:thioredoxin peroxidase activity"/>
    <property type="evidence" value="ECO:0007669"/>
    <property type="project" value="UniProtKB-UniRule"/>
</dbReference>
<dbReference type="InterPro" id="IPR018219">
    <property type="entry name" value="Tpx_CS"/>
</dbReference>
<organism evidence="8 9">
    <name type="scientific">Thioalkalivibrio versutus</name>
    <dbReference type="NCBI Taxonomy" id="106634"/>
    <lineage>
        <taxon>Bacteria</taxon>
        <taxon>Pseudomonadati</taxon>
        <taxon>Pseudomonadota</taxon>
        <taxon>Gammaproteobacteria</taxon>
        <taxon>Chromatiales</taxon>
        <taxon>Ectothiorhodospiraceae</taxon>
        <taxon>Thioalkalivibrio</taxon>
    </lineage>
</organism>
<dbReference type="Proteomes" id="UP000064201">
    <property type="component" value="Chromosome"/>
</dbReference>
<keyword evidence="1 6" id="KW-0575">Peroxidase</keyword>
<accession>A0A0G3G2H0</accession>
<evidence type="ECO:0000313" key="9">
    <source>
        <dbReference type="Proteomes" id="UP000064201"/>
    </source>
</evidence>
<dbReference type="InterPro" id="IPR013740">
    <property type="entry name" value="Redoxin"/>
</dbReference>
<dbReference type="EC" id="1.11.1.24" evidence="6"/>
<reference evidence="8 9" key="1">
    <citation type="submission" date="2015-04" db="EMBL/GenBank/DDBJ databases">
        <title>Complete Sequence for the Genome of the Thioalkalivibrio versutus D301.</title>
        <authorList>
            <person name="Mu T."/>
            <person name="Zhou J."/>
            <person name="Xu X."/>
        </authorList>
    </citation>
    <scope>NUCLEOTIDE SEQUENCE [LARGE SCALE GENOMIC DNA]</scope>
    <source>
        <strain evidence="8 9">D301</strain>
    </source>
</reference>
<dbReference type="PANTHER" id="PTHR43110:SF1">
    <property type="entry name" value="THIOL PEROXIDASE"/>
    <property type="match status" value="1"/>
</dbReference>
<dbReference type="InterPro" id="IPR013766">
    <property type="entry name" value="Thioredoxin_domain"/>
</dbReference>
<dbReference type="InterPro" id="IPR002065">
    <property type="entry name" value="TPX"/>
</dbReference>
<keyword evidence="4 6" id="KW-1015">Disulfide bond</keyword>
<feature type="active site" description="Cysteine sulfenic acid (-SOH) intermediate" evidence="6">
    <location>
        <position position="60"/>
    </location>
</feature>
<evidence type="ECO:0000256" key="1">
    <source>
        <dbReference type="ARBA" id="ARBA00022559"/>
    </source>
</evidence>
<dbReference type="Gene3D" id="3.40.30.10">
    <property type="entry name" value="Glutaredoxin"/>
    <property type="match status" value="1"/>
</dbReference>
<comment type="function">
    <text evidence="6">Thiol-specific peroxidase that catalyzes the reduction of hydrogen peroxide and organic hydroperoxides to water and alcohols, respectively. Plays a role in cell protection against oxidative stress by detoxifying peroxides.</text>
</comment>
<dbReference type="KEGG" id="tvr:TVD_04115"/>
<evidence type="ECO:0000259" key="7">
    <source>
        <dbReference type="PROSITE" id="PS51352"/>
    </source>
</evidence>
<dbReference type="SUPFAM" id="SSF52833">
    <property type="entry name" value="Thioredoxin-like"/>
    <property type="match status" value="1"/>
</dbReference>
<dbReference type="PANTHER" id="PTHR43110">
    <property type="entry name" value="THIOL PEROXIDASE"/>
    <property type="match status" value="1"/>
</dbReference>
<evidence type="ECO:0000256" key="6">
    <source>
        <dbReference type="HAMAP-Rule" id="MF_00269"/>
    </source>
</evidence>
<name>A0A0G3G2H0_9GAMM</name>
<dbReference type="OrthoDB" id="9781543at2"/>
<evidence type="ECO:0000256" key="3">
    <source>
        <dbReference type="ARBA" id="ARBA00023002"/>
    </source>
</evidence>
<dbReference type="STRING" id="106634.TVD_04115"/>
<comment type="similarity">
    <text evidence="6">Belongs to the peroxiredoxin family. Tpx subfamily.</text>
</comment>
<dbReference type="RefSeq" id="WP_047250882.1">
    <property type="nucleotide sequence ID" value="NZ_CP011367.1"/>
</dbReference>
<dbReference type="CDD" id="cd03014">
    <property type="entry name" value="PRX_Atyp2cys"/>
    <property type="match status" value="1"/>
</dbReference>
<protein>
    <recommendedName>
        <fullName evidence="6">Thiol peroxidase</fullName>
        <shortName evidence="6">Tpx</shortName>
        <ecNumber evidence="6">1.11.1.24</ecNumber>
    </recommendedName>
    <alternativeName>
        <fullName evidence="6">Peroxiredoxin tpx</fullName>
        <shortName evidence="6">Prx</shortName>
    </alternativeName>
    <alternativeName>
        <fullName evidence="6">Thioredoxin peroxidase</fullName>
    </alternativeName>
    <alternativeName>
        <fullName evidence="6">Thioredoxin-dependent peroxiredoxin</fullName>
    </alternativeName>
</protein>
<dbReference type="Pfam" id="PF08534">
    <property type="entry name" value="Redoxin"/>
    <property type="match status" value="1"/>
</dbReference>
<comment type="miscellaneous">
    <text evidence="6">The active site is a conserved redox-active cysteine residue, the peroxidatic cysteine (C(P)), which makes the nucleophilic attack on the peroxide substrate. The peroxide oxidizes the C(P)-SH to cysteine sulfenic acid (C(P)-SOH), which then reacts with another cysteine residue, the resolving cysteine (C(R)), to form a disulfide bridge. The disulfide is subsequently reduced by an appropriate electron donor to complete the catalytic cycle. In this atypical 2-Cys peroxiredoxin, C(R) is present in the same subunit to form an intramolecular disulfide. The disulfide is subsequently reduced by thioredoxin.</text>
</comment>
<dbReference type="InterPro" id="IPR050455">
    <property type="entry name" value="Tpx_Peroxidase_subfamily"/>
</dbReference>
<evidence type="ECO:0000256" key="5">
    <source>
        <dbReference type="ARBA" id="ARBA00023284"/>
    </source>
</evidence>